<comment type="caution">
    <text evidence="1">The sequence shown here is derived from an EMBL/GenBank/DDBJ whole genome shotgun (WGS) entry which is preliminary data.</text>
</comment>
<dbReference type="EMBL" id="LKPO01000019">
    <property type="protein sequence ID" value="OLF91369.1"/>
    <property type="molecule type" value="Genomic_DNA"/>
</dbReference>
<proteinExistence type="predicted"/>
<protein>
    <submittedName>
        <fullName evidence="1">Uncharacterized protein</fullName>
    </submittedName>
</protein>
<evidence type="ECO:0000313" key="2">
    <source>
        <dbReference type="Proteomes" id="UP000185604"/>
    </source>
</evidence>
<dbReference type="Proteomes" id="UP000185604">
    <property type="component" value="Unassembled WGS sequence"/>
</dbReference>
<name>A0A7Z1B3S8_9BACI</name>
<reference evidence="1 2" key="1">
    <citation type="journal article" date="2016" name="Front. Microbiol.">
        <title>High-Level Heat Resistance of Spores of Bacillus amyloliquefaciens and Bacillus licheniformis Results from the Presence of a spoVA Operon in a Tn1546 Transposon.</title>
        <authorList>
            <person name="Berendsen E.M."/>
            <person name="Koning R.A."/>
            <person name="Boekhorst J."/>
            <person name="de Jong A."/>
            <person name="Kuipers O.P."/>
            <person name="Wells-Bennik M.H."/>
        </authorList>
    </citation>
    <scope>NUCLEOTIDE SEQUENCE [LARGE SCALE GENOMIC DNA]</scope>
    <source>
        <strain evidence="1 2">B4121</strain>
    </source>
</reference>
<gene>
    <name evidence="1" type="ORF">B4121_2847</name>
</gene>
<dbReference type="AlphaFoldDB" id="A0A7Z1B3S8"/>
<sequence length="58" mass="6473">MISFAVPFILSPNLRKRFKHADAKNPLNPIVLSKMIPPQTIIEGDKGKANMIGCIYSF</sequence>
<accession>A0A7Z1B3S8</accession>
<organism evidence="1 2">
    <name type="scientific">Bacillus paralicheniformis</name>
    <dbReference type="NCBI Taxonomy" id="1648923"/>
    <lineage>
        <taxon>Bacteria</taxon>
        <taxon>Bacillati</taxon>
        <taxon>Bacillota</taxon>
        <taxon>Bacilli</taxon>
        <taxon>Bacillales</taxon>
        <taxon>Bacillaceae</taxon>
        <taxon>Bacillus</taxon>
    </lineage>
</organism>
<evidence type="ECO:0000313" key="1">
    <source>
        <dbReference type="EMBL" id="OLF91369.1"/>
    </source>
</evidence>